<proteinExistence type="predicted"/>
<gene>
    <name evidence="2" type="ORF">Tcan_08354</name>
</gene>
<protein>
    <submittedName>
        <fullName evidence="2">Uncharacterized protein</fullName>
    </submittedName>
</protein>
<dbReference type="AlphaFoldDB" id="A0A0B2W0Q0"/>
<name>A0A0B2W0Q0_TOXCA</name>
<sequence length="162" mass="19573">MVGRECFGHHIYIGNDTVQLHITYDSEEGSVCSEFFSILCPKIQTCKYSNIRRKSRAKYIFTCSKYNVTKEDCQKPRDCYLKTFDVFMDDLNQFTRMDVVCPQSNERWQRQIRKGQFRKQTHHSHIRSSHLRSQNRHSSSSNHRWISQLRRIRPSNWPRRKR</sequence>
<evidence type="ECO:0000256" key="1">
    <source>
        <dbReference type="SAM" id="MobiDB-lite"/>
    </source>
</evidence>
<feature type="compositionally biased region" description="Basic residues" evidence="1">
    <location>
        <begin position="115"/>
        <end position="135"/>
    </location>
</feature>
<keyword evidence="3" id="KW-1185">Reference proteome</keyword>
<evidence type="ECO:0000313" key="3">
    <source>
        <dbReference type="Proteomes" id="UP000031036"/>
    </source>
</evidence>
<accession>A0A0B2W0Q0</accession>
<feature type="region of interest" description="Disordered" evidence="1">
    <location>
        <begin position="115"/>
        <end position="144"/>
    </location>
</feature>
<dbReference type="Proteomes" id="UP000031036">
    <property type="component" value="Unassembled WGS sequence"/>
</dbReference>
<organism evidence="2 3">
    <name type="scientific">Toxocara canis</name>
    <name type="common">Canine roundworm</name>
    <dbReference type="NCBI Taxonomy" id="6265"/>
    <lineage>
        <taxon>Eukaryota</taxon>
        <taxon>Metazoa</taxon>
        <taxon>Ecdysozoa</taxon>
        <taxon>Nematoda</taxon>
        <taxon>Chromadorea</taxon>
        <taxon>Rhabditida</taxon>
        <taxon>Spirurina</taxon>
        <taxon>Ascaridomorpha</taxon>
        <taxon>Ascaridoidea</taxon>
        <taxon>Toxocaridae</taxon>
        <taxon>Toxocara</taxon>
    </lineage>
</organism>
<evidence type="ECO:0000313" key="2">
    <source>
        <dbReference type="EMBL" id="KHN87197.1"/>
    </source>
</evidence>
<dbReference type="EMBL" id="JPKZ01000448">
    <property type="protein sequence ID" value="KHN87197.1"/>
    <property type="molecule type" value="Genomic_DNA"/>
</dbReference>
<comment type="caution">
    <text evidence="2">The sequence shown here is derived from an EMBL/GenBank/DDBJ whole genome shotgun (WGS) entry which is preliminary data.</text>
</comment>
<reference evidence="2 3" key="1">
    <citation type="submission" date="2014-11" db="EMBL/GenBank/DDBJ databases">
        <title>Genetic blueprint of the zoonotic pathogen Toxocara canis.</title>
        <authorList>
            <person name="Zhu X.-Q."/>
            <person name="Korhonen P.K."/>
            <person name="Cai H."/>
            <person name="Young N.D."/>
            <person name="Nejsum P."/>
            <person name="von Samson-Himmelstjerna G."/>
            <person name="Boag P.R."/>
            <person name="Tan P."/>
            <person name="Li Q."/>
            <person name="Min J."/>
            <person name="Yang Y."/>
            <person name="Wang X."/>
            <person name="Fang X."/>
            <person name="Hall R.S."/>
            <person name="Hofmann A."/>
            <person name="Sternberg P.W."/>
            <person name="Jex A.R."/>
            <person name="Gasser R.B."/>
        </authorList>
    </citation>
    <scope>NUCLEOTIDE SEQUENCE [LARGE SCALE GENOMIC DNA]</scope>
    <source>
        <strain evidence="2">PN_DK_2014</strain>
    </source>
</reference>